<dbReference type="EMBL" id="QHLY01000012">
    <property type="protein sequence ID" value="PXA68700.1"/>
    <property type="molecule type" value="Genomic_DNA"/>
</dbReference>
<dbReference type="OrthoDB" id="5149329at2"/>
<gene>
    <name evidence="2" type="ORF">CTB96_19150</name>
</gene>
<evidence type="ECO:0008006" key="4">
    <source>
        <dbReference type="Google" id="ProtNLM"/>
    </source>
</evidence>
<proteinExistence type="predicted"/>
<dbReference type="InterPro" id="IPR014717">
    <property type="entry name" value="Transl_elong_EF1B/ribsomal_bS6"/>
</dbReference>
<feature type="region of interest" description="Disordered" evidence="1">
    <location>
        <begin position="132"/>
        <end position="154"/>
    </location>
</feature>
<dbReference type="AlphaFoldDB" id="A0A317ZQD6"/>
<reference evidence="2 3" key="1">
    <citation type="submission" date="2018-05" db="EMBL/GenBank/DDBJ databases">
        <title>Genetic diversity of glacier-inhabiting Cryobacterium bacteria in China and description of Cryobacterium mengkeensis sp. nov. and Arthrobacter glacialis sp. nov.</title>
        <authorList>
            <person name="Liu Q."/>
            <person name="Xin Y.-H."/>
        </authorList>
    </citation>
    <scope>NUCLEOTIDE SEQUENCE [LARGE SCALE GENOMIC DNA]</scope>
    <source>
        <strain evidence="2 3">SK-1</strain>
    </source>
</reference>
<dbReference type="Gene3D" id="3.30.70.60">
    <property type="match status" value="1"/>
</dbReference>
<dbReference type="RefSeq" id="WP_110128349.1">
    <property type="nucleotide sequence ID" value="NZ_QHLY01000012.1"/>
</dbReference>
<evidence type="ECO:0000313" key="3">
    <source>
        <dbReference type="Proteomes" id="UP000246722"/>
    </source>
</evidence>
<evidence type="ECO:0000256" key="1">
    <source>
        <dbReference type="SAM" id="MobiDB-lite"/>
    </source>
</evidence>
<keyword evidence="3" id="KW-1185">Reference proteome</keyword>
<organism evidence="2 3">
    <name type="scientific">Cryobacterium arcticum</name>
    <dbReference type="NCBI Taxonomy" id="670052"/>
    <lineage>
        <taxon>Bacteria</taxon>
        <taxon>Bacillati</taxon>
        <taxon>Actinomycetota</taxon>
        <taxon>Actinomycetes</taxon>
        <taxon>Micrococcales</taxon>
        <taxon>Microbacteriaceae</taxon>
        <taxon>Cryobacterium</taxon>
    </lineage>
</organism>
<protein>
    <recommendedName>
        <fullName evidence="4">Tfp pilus assembly protein PilO</fullName>
    </recommendedName>
</protein>
<evidence type="ECO:0000313" key="2">
    <source>
        <dbReference type="EMBL" id="PXA68700.1"/>
    </source>
</evidence>
<comment type="caution">
    <text evidence="2">The sequence shown here is derived from an EMBL/GenBank/DDBJ whole genome shotgun (WGS) entry which is preliminary data.</text>
</comment>
<accession>A0A317ZQD6</accession>
<sequence>MDKNRFWMIGSILTMIVVLVGGTLLGIQPQLAAAAAANAQRATVATANAGQSAVLEQLKQDFAGLDSLKSELAPLNASVPSETGMAAFFKQLDALAGGTQVTLKGITVADPVPYVPVVAPAAVAASAAESDPAASSAPTSVPEPGTPTVGTPPVTNAKITTDNFASLAITVTVKGTYANALQFVNGLQSGARLFLVSGLVTSRGAGEGAAAAPDDVTATISGLAYVLVPSTQHAATVG</sequence>
<name>A0A317ZQD6_9MICO</name>
<dbReference type="Proteomes" id="UP000246722">
    <property type="component" value="Unassembled WGS sequence"/>
</dbReference>